<evidence type="ECO:0000313" key="2">
    <source>
        <dbReference type="EMBL" id="KAJ7032995.1"/>
    </source>
</evidence>
<feature type="compositionally biased region" description="Basic and acidic residues" evidence="1">
    <location>
        <begin position="208"/>
        <end position="224"/>
    </location>
</feature>
<dbReference type="AlphaFoldDB" id="A0AAD6SUP6"/>
<name>A0AAD6SUP6_9AGAR</name>
<accession>A0AAD6SUP6</accession>
<gene>
    <name evidence="2" type="ORF">C8F04DRAFT_1355561</name>
</gene>
<evidence type="ECO:0000313" key="3">
    <source>
        <dbReference type="Proteomes" id="UP001218188"/>
    </source>
</evidence>
<reference evidence="2" key="1">
    <citation type="submission" date="2023-03" db="EMBL/GenBank/DDBJ databases">
        <title>Massive genome expansion in bonnet fungi (Mycena s.s.) driven by repeated elements and novel gene families across ecological guilds.</title>
        <authorList>
            <consortium name="Lawrence Berkeley National Laboratory"/>
            <person name="Harder C.B."/>
            <person name="Miyauchi S."/>
            <person name="Viragh M."/>
            <person name="Kuo A."/>
            <person name="Thoen E."/>
            <person name="Andreopoulos B."/>
            <person name="Lu D."/>
            <person name="Skrede I."/>
            <person name="Drula E."/>
            <person name="Henrissat B."/>
            <person name="Morin E."/>
            <person name="Kohler A."/>
            <person name="Barry K."/>
            <person name="LaButti K."/>
            <person name="Morin E."/>
            <person name="Salamov A."/>
            <person name="Lipzen A."/>
            <person name="Mereny Z."/>
            <person name="Hegedus B."/>
            <person name="Baldrian P."/>
            <person name="Stursova M."/>
            <person name="Weitz H."/>
            <person name="Taylor A."/>
            <person name="Grigoriev I.V."/>
            <person name="Nagy L.G."/>
            <person name="Martin F."/>
            <person name="Kauserud H."/>
        </authorList>
    </citation>
    <scope>NUCLEOTIDE SEQUENCE</scope>
    <source>
        <strain evidence="2">CBHHK200</strain>
    </source>
</reference>
<comment type="caution">
    <text evidence="2">The sequence shown here is derived from an EMBL/GenBank/DDBJ whole genome shotgun (WGS) entry which is preliminary data.</text>
</comment>
<organism evidence="2 3">
    <name type="scientific">Mycena alexandri</name>
    <dbReference type="NCBI Taxonomy" id="1745969"/>
    <lineage>
        <taxon>Eukaryota</taxon>
        <taxon>Fungi</taxon>
        <taxon>Dikarya</taxon>
        <taxon>Basidiomycota</taxon>
        <taxon>Agaricomycotina</taxon>
        <taxon>Agaricomycetes</taxon>
        <taxon>Agaricomycetidae</taxon>
        <taxon>Agaricales</taxon>
        <taxon>Marasmiineae</taxon>
        <taxon>Mycenaceae</taxon>
        <taxon>Mycena</taxon>
    </lineage>
</organism>
<feature type="region of interest" description="Disordered" evidence="1">
    <location>
        <begin position="198"/>
        <end position="224"/>
    </location>
</feature>
<protein>
    <submittedName>
        <fullName evidence="2">Uncharacterized protein</fullName>
    </submittedName>
</protein>
<evidence type="ECO:0000256" key="1">
    <source>
        <dbReference type="SAM" id="MobiDB-lite"/>
    </source>
</evidence>
<sequence length="224" mass="23074">MKQKCIPLDRILYSVSIEEGKVPEEGSGSGWGKERVLIHWEAGAGGVGAARQEWGTETSGVKVGGETAKVVGAGMSGIADGERDRQPVAGIAAARVISVRHDDGGEHGSRGDVTGLAWDGKSAARAEVGGRIGEEMAAGAEWAGVAKQWAVAAEEEGAGDSEVARQAGVAKVVTLLRAACGGNCGPVTAGWAAQVLERGPGGQNAGARWRERGGRRVREREKRG</sequence>
<dbReference type="Proteomes" id="UP001218188">
    <property type="component" value="Unassembled WGS sequence"/>
</dbReference>
<keyword evidence="3" id="KW-1185">Reference proteome</keyword>
<proteinExistence type="predicted"/>
<dbReference type="EMBL" id="JARJCM010000068">
    <property type="protein sequence ID" value="KAJ7032995.1"/>
    <property type="molecule type" value="Genomic_DNA"/>
</dbReference>